<dbReference type="InterPro" id="IPR020084">
    <property type="entry name" value="NUDIX_hydrolase_CS"/>
</dbReference>
<organism evidence="3 4">
    <name type="scientific">Polaribacter ponticola</name>
    <dbReference type="NCBI Taxonomy" id="2978475"/>
    <lineage>
        <taxon>Bacteria</taxon>
        <taxon>Pseudomonadati</taxon>
        <taxon>Bacteroidota</taxon>
        <taxon>Flavobacteriia</taxon>
        <taxon>Flavobacteriales</taxon>
        <taxon>Flavobacteriaceae</taxon>
    </lineage>
</organism>
<protein>
    <submittedName>
        <fullName evidence="3">NUDIX domain-containing protein</fullName>
    </submittedName>
</protein>
<dbReference type="Pfam" id="PF00293">
    <property type="entry name" value="NUDIX"/>
    <property type="match status" value="1"/>
</dbReference>
<dbReference type="PANTHER" id="PTHR10885">
    <property type="entry name" value="ISOPENTENYL-DIPHOSPHATE DELTA-ISOMERASE"/>
    <property type="match status" value="1"/>
</dbReference>
<dbReference type="SUPFAM" id="SSF55811">
    <property type="entry name" value="Nudix"/>
    <property type="match status" value="1"/>
</dbReference>
<evidence type="ECO:0000313" key="3">
    <source>
        <dbReference type="EMBL" id="MDD7913116.1"/>
    </source>
</evidence>
<gene>
    <name evidence="3" type="ORF">N5A56_001100</name>
</gene>
<dbReference type="InterPro" id="IPR015797">
    <property type="entry name" value="NUDIX_hydrolase-like_dom_sf"/>
</dbReference>
<dbReference type="PROSITE" id="PS00893">
    <property type="entry name" value="NUDIX_BOX"/>
    <property type="match status" value="1"/>
</dbReference>
<accession>A0ABT5S4T9</accession>
<sequence>MDEFIDILTSKGEFTGETALKSEAHKHGWFHQTVHVWFYTVTKKILLQKRASVKKVFPNHWDVSVAGHISAGERVEKAAIREVKEEIGIDIEESDLQKIGFRKDEIVHPNGILDNEFKHIYVCKLNKSINQLIMQPEEIDDLQLFDLSILKDTTKHGSFMVPNMNRYYDFIYEKIYSLGL</sequence>
<dbReference type="Gene3D" id="3.90.79.10">
    <property type="entry name" value="Nucleoside Triphosphate Pyrophosphohydrolase"/>
    <property type="match status" value="1"/>
</dbReference>
<dbReference type="PANTHER" id="PTHR10885:SF0">
    <property type="entry name" value="ISOPENTENYL-DIPHOSPHATE DELTA-ISOMERASE"/>
    <property type="match status" value="1"/>
</dbReference>
<evidence type="ECO:0000313" key="4">
    <source>
        <dbReference type="Proteomes" id="UP001151478"/>
    </source>
</evidence>
<comment type="caution">
    <text evidence="3">The sequence shown here is derived from an EMBL/GenBank/DDBJ whole genome shotgun (WGS) entry which is preliminary data.</text>
</comment>
<dbReference type="EMBL" id="JAOSLC020000002">
    <property type="protein sequence ID" value="MDD7913116.1"/>
    <property type="molecule type" value="Genomic_DNA"/>
</dbReference>
<feature type="domain" description="Nudix hydrolase" evidence="2">
    <location>
        <begin position="29"/>
        <end position="173"/>
    </location>
</feature>
<evidence type="ECO:0000256" key="1">
    <source>
        <dbReference type="ARBA" id="ARBA00022801"/>
    </source>
</evidence>
<dbReference type="CDD" id="cd04692">
    <property type="entry name" value="NUDIX_Hydrolase"/>
    <property type="match status" value="1"/>
</dbReference>
<keyword evidence="1" id="KW-0378">Hydrolase</keyword>
<reference evidence="3" key="1">
    <citation type="submission" date="2023-02" db="EMBL/GenBank/DDBJ databases">
        <title>Polaribacter ponticola sp. nov., isolated from seawater.</title>
        <authorList>
            <person name="Baek J.H."/>
            <person name="Kim J.M."/>
            <person name="Choi D.G."/>
            <person name="Jeon C.O."/>
        </authorList>
    </citation>
    <scope>NUCLEOTIDE SEQUENCE</scope>
    <source>
        <strain evidence="3">MSW5</strain>
    </source>
</reference>
<dbReference type="RefSeq" id="WP_265724166.1">
    <property type="nucleotide sequence ID" value="NZ_JAOSLC020000002.1"/>
</dbReference>
<keyword evidence="4" id="KW-1185">Reference proteome</keyword>
<evidence type="ECO:0000259" key="2">
    <source>
        <dbReference type="PROSITE" id="PS51462"/>
    </source>
</evidence>
<name>A0ABT5S4T9_9FLAO</name>
<dbReference type="InterPro" id="IPR000086">
    <property type="entry name" value="NUDIX_hydrolase_dom"/>
</dbReference>
<dbReference type="PROSITE" id="PS51462">
    <property type="entry name" value="NUDIX"/>
    <property type="match status" value="1"/>
</dbReference>
<dbReference type="Proteomes" id="UP001151478">
    <property type="component" value="Unassembled WGS sequence"/>
</dbReference>
<proteinExistence type="predicted"/>